<evidence type="ECO:0000256" key="2">
    <source>
        <dbReference type="ARBA" id="ARBA00008010"/>
    </source>
</evidence>
<dbReference type="AlphaFoldDB" id="A0A3Q0KPT7"/>
<feature type="domain" description="MCM C-terminal AAA(+) ATPase" evidence="16">
    <location>
        <begin position="305"/>
        <end position="516"/>
    </location>
</feature>
<keyword evidence="4 15" id="KW-0547">Nucleotide-binding</keyword>
<organism evidence="17 18">
    <name type="scientific">Schistosoma mansoni</name>
    <name type="common">Blood fluke</name>
    <dbReference type="NCBI Taxonomy" id="6183"/>
    <lineage>
        <taxon>Eukaryota</taxon>
        <taxon>Metazoa</taxon>
        <taxon>Spiralia</taxon>
        <taxon>Lophotrochozoa</taxon>
        <taxon>Platyhelminthes</taxon>
        <taxon>Trematoda</taxon>
        <taxon>Digenea</taxon>
        <taxon>Strigeidida</taxon>
        <taxon>Schistosomatoidea</taxon>
        <taxon>Schistosomatidae</taxon>
        <taxon>Schistosoma</taxon>
    </lineage>
</organism>
<keyword evidence="9 15" id="KW-0238">DNA-binding</keyword>
<dbReference type="InterPro" id="IPR012340">
    <property type="entry name" value="NA-bd_OB-fold"/>
</dbReference>
<evidence type="ECO:0000313" key="17">
    <source>
        <dbReference type="Proteomes" id="UP000008854"/>
    </source>
</evidence>
<dbReference type="InterPro" id="IPR003593">
    <property type="entry name" value="AAA+_ATPase"/>
</dbReference>
<dbReference type="InterPro" id="IPR031327">
    <property type="entry name" value="MCM"/>
</dbReference>
<dbReference type="Gene3D" id="3.40.50.300">
    <property type="entry name" value="P-loop containing nucleotide triphosphate hydrolases"/>
    <property type="match status" value="1"/>
</dbReference>
<dbReference type="GO" id="GO:0005524">
    <property type="term" value="F:ATP binding"/>
    <property type="evidence" value="ECO:0007669"/>
    <property type="project" value="UniProtKB-KW"/>
</dbReference>
<evidence type="ECO:0000256" key="5">
    <source>
        <dbReference type="ARBA" id="ARBA00022763"/>
    </source>
</evidence>
<name>A0A3Q0KPT7_SCHMA</name>
<dbReference type="InterPro" id="IPR058768">
    <property type="entry name" value="MCM9_N"/>
</dbReference>
<protein>
    <recommendedName>
        <fullName evidence="12">DNA helicase MCM9</fullName>
        <ecNumber evidence="3">3.6.4.12</ecNumber>
    </recommendedName>
    <alternativeName>
        <fullName evidence="13">Minichromosome maintenance 9</fullName>
    </alternativeName>
</protein>
<evidence type="ECO:0000256" key="3">
    <source>
        <dbReference type="ARBA" id="ARBA00012551"/>
    </source>
</evidence>
<reference evidence="18" key="2">
    <citation type="submission" date="2018-12" db="UniProtKB">
        <authorList>
            <consortium name="WormBaseParasite"/>
        </authorList>
    </citation>
    <scope>IDENTIFICATION</scope>
    <source>
        <strain evidence="18">Puerto Rican</strain>
    </source>
</reference>
<dbReference type="PRINTS" id="PR01657">
    <property type="entry name" value="MCMFAMILY"/>
</dbReference>
<dbReference type="Proteomes" id="UP000008854">
    <property type="component" value="Unassembled WGS sequence"/>
</dbReference>
<dbReference type="GO" id="GO:0042555">
    <property type="term" value="C:MCM complex"/>
    <property type="evidence" value="ECO:0007669"/>
    <property type="project" value="TreeGrafter"/>
</dbReference>
<evidence type="ECO:0000256" key="1">
    <source>
        <dbReference type="ARBA" id="ARBA00004123"/>
    </source>
</evidence>
<dbReference type="PROSITE" id="PS50051">
    <property type="entry name" value="MCM_2"/>
    <property type="match status" value="1"/>
</dbReference>
<dbReference type="GO" id="GO:0003697">
    <property type="term" value="F:single-stranded DNA binding"/>
    <property type="evidence" value="ECO:0007669"/>
    <property type="project" value="TreeGrafter"/>
</dbReference>
<evidence type="ECO:0000256" key="9">
    <source>
        <dbReference type="ARBA" id="ARBA00023125"/>
    </source>
</evidence>
<evidence type="ECO:0000256" key="13">
    <source>
        <dbReference type="ARBA" id="ARBA00042301"/>
    </source>
</evidence>
<dbReference type="SMART" id="SM00350">
    <property type="entry name" value="MCM"/>
    <property type="match status" value="1"/>
</dbReference>
<dbReference type="Gene3D" id="3.30.1640.10">
    <property type="entry name" value="mini-chromosome maintenance (MCM) complex, chain A, domain 1"/>
    <property type="match status" value="1"/>
</dbReference>
<dbReference type="SMART" id="SM00382">
    <property type="entry name" value="AAA"/>
    <property type="match status" value="1"/>
</dbReference>
<dbReference type="Gene3D" id="2.20.28.10">
    <property type="match status" value="1"/>
</dbReference>
<keyword evidence="11" id="KW-0539">Nucleus</keyword>
<evidence type="ECO:0000256" key="7">
    <source>
        <dbReference type="ARBA" id="ARBA00022806"/>
    </source>
</evidence>
<keyword evidence="6" id="KW-0378">Hydrolase</keyword>
<dbReference type="STRING" id="6183.A0A3Q0KPT7"/>
<dbReference type="PANTHER" id="PTHR11630">
    <property type="entry name" value="DNA REPLICATION LICENSING FACTOR MCM FAMILY MEMBER"/>
    <property type="match status" value="1"/>
</dbReference>
<comment type="similarity">
    <text evidence="2 15">Belongs to the MCM family.</text>
</comment>
<keyword evidence="8 15" id="KW-0067">ATP-binding</keyword>
<evidence type="ECO:0000256" key="10">
    <source>
        <dbReference type="ARBA" id="ARBA00023204"/>
    </source>
</evidence>
<dbReference type="EC" id="3.6.4.12" evidence="3"/>
<accession>A0A3Q0KPT7</accession>
<dbReference type="ExpressionAtlas" id="A0A3Q0KPT7">
    <property type="expression patterns" value="baseline and differential"/>
</dbReference>
<reference evidence="17" key="1">
    <citation type="journal article" date="2012" name="PLoS Negl. Trop. Dis.">
        <title>A systematically improved high quality genome and transcriptome of the human blood fluke Schistosoma mansoni.</title>
        <authorList>
            <person name="Protasio A.V."/>
            <person name="Tsai I.J."/>
            <person name="Babbage A."/>
            <person name="Nichol S."/>
            <person name="Hunt M."/>
            <person name="Aslett M.A."/>
            <person name="De Silva N."/>
            <person name="Velarde G.S."/>
            <person name="Anderson T.J."/>
            <person name="Clark R.C."/>
            <person name="Davidson C."/>
            <person name="Dillon G.P."/>
            <person name="Holroyd N.E."/>
            <person name="LoVerde P.T."/>
            <person name="Lloyd C."/>
            <person name="McQuillan J."/>
            <person name="Oliveira G."/>
            <person name="Otto T.D."/>
            <person name="Parker-Manuel S.J."/>
            <person name="Quail M.A."/>
            <person name="Wilson R.A."/>
            <person name="Zerlotini A."/>
            <person name="Dunne D.W."/>
            <person name="Berriman M."/>
        </authorList>
    </citation>
    <scope>NUCLEOTIDE SEQUENCE [LARGE SCALE GENOMIC DNA]</scope>
    <source>
        <strain evidence="17">Puerto Rican</strain>
    </source>
</reference>
<evidence type="ECO:0000259" key="16">
    <source>
        <dbReference type="PROSITE" id="PS50051"/>
    </source>
</evidence>
<dbReference type="InterPro" id="IPR033762">
    <property type="entry name" value="MCM_OB"/>
</dbReference>
<dbReference type="GO" id="GO:0017116">
    <property type="term" value="F:single-stranded DNA helicase activity"/>
    <property type="evidence" value="ECO:0007669"/>
    <property type="project" value="TreeGrafter"/>
</dbReference>
<dbReference type="WBParaSite" id="Smp_151560.1">
    <property type="protein sequence ID" value="Smp_151560.1"/>
    <property type="gene ID" value="Smp_151560"/>
</dbReference>
<dbReference type="Gene3D" id="2.40.50.140">
    <property type="entry name" value="Nucleic acid-binding proteins"/>
    <property type="match status" value="1"/>
</dbReference>
<proteinExistence type="inferred from homology"/>
<dbReference type="PANTHER" id="PTHR11630:SF48">
    <property type="entry name" value="DNA HELICASE MCM9"/>
    <property type="match status" value="1"/>
</dbReference>
<dbReference type="InterPro" id="IPR027417">
    <property type="entry name" value="P-loop_NTPase"/>
</dbReference>
<evidence type="ECO:0000256" key="11">
    <source>
        <dbReference type="ARBA" id="ARBA00023242"/>
    </source>
</evidence>
<dbReference type="GO" id="GO:0016787">
    <property type="term" value="F:hydrolase activity"/>
    <property type="evidence" value="ECO:0007669"/>
    <property type="project" value="UniProtKB-KW"/>
</dbReference>
<evidence type="ECO:0000256" key="8">
    <source>
        <dbReference type="ARBA" id="ARBA00022840"/>
    </source>
</evidence>
<keyword evidence="17" id="KW-1185">Reference proteome</keyword>
<dbReference type="SUPFAM" id="SSF52540">
    <property type="entry name" value="P-loop containing nucleoside triphosphate hydrolases"/>
    <property type="match status" value="1"/>
</dbReference>
<dbReference type="GO" id="GO:0005634">
    <property type="term" value="C:nucleus"/>
    <property type="evidence" value="ECO:0007669"/>
    <property type="project" value="UniProtKB-SubCell"/>
</dbReference>
<comment type="catalytic activity">
    <reaction evidence="14">
        <text>ATP + H2O = ADP + phosphate + H(+)</text>
        <dbReference type="Rhea" id="RHEA:13065"/>
        <dbReference type="ChEBI" id="CHEBI:15377"/>
        <dbReference type="ChEBI" id="CHEBI:15378"/>
        <dbReference type="ChEBI" id="CHEBI:30616"/>
        <dbReference type="ChEBI" id="CHEBI:43474"/>
        <dbReference type="ChEBI" id="CHEBI:456216"/>
        <dbReference type="EC" id="3.6.4.12"/>
    </reaction>
</comment>
<dbReference type="InterPro" id="IPR041562">
    <property type="entry name" value="MCM_lid"/>
</dbReference>
<dbReference type="Pfam" id="PF17855">
    <property type="entry name" value="MCM_lid"/>
    <property type="match status" value="1"/>
</dbReference>
<sequence length="909" mass="102708">MTMKNESIISLFSEYLLREHRSDICKLSLLLPSEPHQSIIVHFNNLCEFNSIFSELILSKPEETLNLLNKSVYQVIQSNKVDSPKQLLDNIQQNIHIRLTALPIIPEVYKNHIPTSIDTGKFIALRAIVSRVGPVQVIRSKVQYYCTKCGYTFSVYADFENFYALKPPRYCPNRQKSCNSMNLKCVSSNSQFYAKNYQEIRVHEQFDCLTVGVMRRSMCVCIEDDLLECVKPGDEVVINGVVTRRWRCTKEGSPCEIFTYLKANYIENLTELKAGGGPSHISHERALEFEVFWNKYTNFSSALEGRNILLRSICPEVYGMYLIKLSLALMLASAPEWHSTSGETAGVDELSTHIRGNPHILLIGDPGTAKSVLLRGCTSLCDRAVLTTATGTTAAGLTATAIRDSTGWTLDAGALVLADGGLCAIDEFTALHGVHRAAVHEAMEQQTISLAKAGLMARLNCRCSVLAAANPSPNSILHGNEDFGLPTPLLSRFDLIWRLVDPVDSLEWDRRIANFVLDLDQPTSSSMKQEITKHHLWSKTDLKEYFVWIRDRFTPQLSLEAANLLQRYYVWQRSQMSNFCNDSLAGAFSRRTLRLLESLVRLTKAHARLMCRNEATIEDAIVVIYLVDCSLYSTSSIKPNQSHLNDGSLSKFISPELIVSMNIPENPSVDYLQIEKLVMSTLNNNNTANIDDDNGYLNRFKQDPSNTYKKVQLEPLLSSTQLITNNNRNNDDSRLKKYTQENSGQRYSLTSYKRTFHHDDDGNNNKCSPVSVTQNNDDVDDLFMIPTTKSFKWTALNHSVDIHNNITTINTTDNQILNTNIDINMNKPLWSKHLSSNSFSISNNDLSMSSIDPFNNTVQNIQCSMDDNKKDKNDDDNDDIISFGFNMLMTDSENILKRPLKSEDFEIDL</sequence>
<evidence type="ECO:0000256" key="14">
    <source>
        <dbReference type="ARBA" id="ARBA00047995"/>
    </source>
</evidence>
<dbReference type="Pfam" id="PF17207">
    <property type="entry name" value="MCM_OB"/>
    <property type="match status" value="1"/>
</dbReference>
<evidence type="ECO:0000256" key="4">
    <source>
        <dbReference type="ARBA" id="ARBA00022741"/>
    </source>
</evidence>
<evidence type="ECO:0000256" key="15">
    <source>
        <dbReference type="RuleBase" id="RU004070"/>
    </source>
</evidence>
<dbReference type="InParanoid" id="A0A3Q0KPT7"/>
<keyword evidence="5" id="KW-0227">DNA damage</keyword>
<evidence type="ECO:0000256" key="6">
    <source>
        <dbReference type="ARBA" id="ARBA00022801"/>
    </source>
</evidence>
<evidence type="ECO:0000256" key="12">
    <source>
        <dbReference type="ARBA" id="ARBA00041085"/>
    </source>
</evidence>
<dbReference type="InterPro" id="IPR001208">
    <property type="entry name" value="MCM_dom"/>
</dbReference>
<dbReference type="SUPFAM" id="SSF50249">
    <property type="entry name" value="Nucleic acid-binding proteins"/>
    <property type="match status" value="1"/>
</dbReference>
<dbReference type="GO" id="GO:0000724">
    <property type="term" value="P:double-strand break repair via homologous recombination"/>
    <property type="evidence" value="ECO:0007669"/>
    <property type="project" value="TreeGrafter"/>
</dbReference>
<comment type="subcellular location">
    <subcellularLocation>
        <location evidence="1">Nucleus</location>
    </subcellularLocation>
</comment>
<evidence type="ECO:0000313" key="18">
    <source>
        <dbReference type="WBParaSite" id="Smp_151560.1"/>
    </source>
</evidence>
<keyword evidence="10" id="KW-0234">DNA repair</keyword>
<keyword evidence="7" id="KW-0347">Helicase</keyword>
<dbReference type="Pfam" id="PF00493">
    <property type="entry name" value="MCM"/>
    <property type="match status" value="1"/>
</dbReference>
<dbReference type="Pfam" id="PF26066">
    <property type="entry name" value="MCM9_N"/>
    <property type="match status" value="1"/>
</dbReference>